<proteinExistence type="predicted"/>
<dbReference type="AlphaFoldDB" id="F2HIE8"/>
<dbReference type="GO" id="GO:0005730">
    <property type="term" value="C:nucleolus"/>
    <property type="evidence" value="ECO:0007669"/>
    <property type="project" value="TreeGrafter"/>
</dbReference>
<dbReference type="PANTHER" id="PTHR11096">
    <property type="entry name" value="RNA 3' TERMINAL PHOSPHATE CYCLASE"/>
    <property type="match status" value="1"/>
</dbReference>
<dbReference type="Pfam" id="PF01137">
    <property type="entry name" value="RTC"/>
    <property type="match status" value="1"/>
</dbReference>
<protein>
    <submittedName>
        <fullName evidence="2">RNA 3'phosphate cyclase</fullName>
    </submittedName>
</protein>
<dbReference type="SUPFAM" id="SSF55205">
    <property type="entry name" value="EPT/RTPC-like"/>
    <property type="match status" value="1"/>
</dbReference>
<dbReference type="Proteomes" id="UP000243423">
    <property type="component" value="Nucleomorph 3"/>
</dbReference>
<evidence type="ECO:0000313" key="2">
    <source>
        <dbReference type="EMBL" id="AEA39072.1"/>
    </source>
</evidence>
<dbReference type="InterPro" id="IPR000228">
    <property type="entry name" value="RNA3'_term_phos_cyc"/>
</dbReference>
<name>F2HIE8_9CRYP</name>
<feature type="domain" description="RNA 3'-terminal phosphate cyclase" evidence="1">
    <location>
        <begin position="11"/>
        <end position="330"/>
    </location>
</feature>
<dbReference type="EMBL" id="CP002174">
    <property type="protein sequence ID" value="AEA39072.1"/>
    <property type="molecule type" value="Genomic_DNA"/>
</dbReference>
<dbReference type="GO" id="GO:0000479">
    <property type="term" value="P:endonucleolytic cleavage of tricistronic rRNA transcript (SSU-rRNA, 5.8S rRNA, LSU-rRNA)"/>
    <property type="evidence" value="ECO:0007669"/>
    <property type="project" value="TreeGrafter"/>
</dbReference>
<organism evidence="2 3">
    <name type="scientific">Cryptomonas paramaecium</name>
    <dbReference type="NCBI Taxonomy" id="2898"/>
    <lineage>
        <taxon>Eukaryota</taxon>
        <taxon>Cryptophyceae</taxon>
        <taxon>Cryptomonadales</taxon>
        <taxon>Cryptomonadaceae</taxon>
        <taxon>Cryptomonas</taxon>
    </lineage>
</organism>
<dbReference type="InterPro" id="IPR023797">
    <property type="entry name" value="RNA3'_phos_cyclase_dom"/>
</dbReference>
<sequence length="347" mass="40803">MLHEYIASCNIREKVALSLIFKKKIKIINIRNFSQLPGIKDFEIDLLCFVDKLTDGTIVKINENGTKLLFFPGILKNQKFEYKIKSFRSISYYIEFFFYVSLFLLKKSEIKLTGIRSSNVDTSLELILYMTIPLLRKLGFDNMRFKVYTLFFSPMYNTELIILFPAYQYKRHFTLITPGTIHKIRLLNTYSDQIFFGRKEISNFFNHNSVFSSYDFKILELKIFNSDIKFQTVAIISETTEGCIFGEDITLSYNNQKILNWSKIIAKLIMLFLDNILFGSCVDTKNHTILFLKMLNKKDKFSSTFSIGKLTFYDVMFLRNLKKISGKIFSIKYNCLSKKFCVNFNFL</sequence>
<dbReference type="GO" id="GO:0004521">
    <property type="term" value="F:RNA endonuclease activity"/>
    <property type="evidence" value="ECO:0007669"/>
    <property type="project" value="TreeGrafter"/>
</dbReference>
<geneLocation type="nucleomorph" evidence="2"/>
<keyword evidence="2" id="KW-0542">Nucleomorph</keyword>
<evidence type="ECO:0000259" key="1">
    <source>
        <dbReference type="Pfam" id="PF01137"/>
    </source>
</evidence>
<dbReference type="GeneID" id="10447327"/>
<dbReference type="RefSeq" id="XP_003239970.1">
    <property type="nucleotide sequence ID" value="XM_003239922.1"/>
</dbReference>
<dbReference type="PANTHER" id="PTHR11096:SF1">
    <property type="entry name" value="RNA 3'-TERMINAL PHOSPHATE CYCLASE-LIKE PROTEIN"/>
    <property type="match status" value="1"/>
</dbReference>
<evidence type="ECO:0000313" key="3">
    <source>
        <dbReference type="Proteomes" id="UP000243423"/>
    </source>
</evidence>
<dbReference type="Gene3D" id="3.30.360.20">
    <property type="entry name" value="RNA 3'-terminal phosphate cyclase, insert domain"/>
    <property type="match status" value="1"/>
</dbReference>
<reference evidence="2 3" key="1">
    <citation type="journal article" date="2011" name="Genome Biol. Evol.">
        <title>Complete nucleomorph genome sequence of the nonphotosynthetic alga Cryptomonas paramecium reveals a core nucleomorph gene set.</title>
        <authorList>
            <person name="Tanifuji G."/>
            <person name="Onodera N.T."/>
            <person name="Wheeler T.J."/>
            <person name="Dlutek M."/>
            <person name="Donaher N."/>
            <person name="Archibald J.M."/>
        </authorList>
    </citation>
    <scope>NUCLEOTIDE SEQUENCE [LARGE SCALE GENOMIC DNA]</scope>
    <source>
        <strain evidence="2 3">CCAP977/2A</strain>
    </source>
</reference>
<accession>F2HIE8</accession>
<gene>
    <name evidence="2" type="primary">rcl1</name>
    <name evidence="2" type="ORF">CPARA_3gp414</name>
</gene>
<dbReference type="InterPro" id="IPR037136">
    <property type="entry name" value="RNA3'_phos_cyclase_dom_sf"/>
</dbReference>
<dbReference type="InterPro" id="IPR036553">
    <property type="entry name" value="RPTC_insert"/>
</dbReference>
<dbReference type="Gene3D" id="3.65.10.20">
    <property type="entry name" value="RNA 3'-terminal phosphate cyclase domain"/>
    <property type="match status" value="1"/>
</dbReference>
<dbReference type="InterPro" id="IPR013792">
    <property type="entry name" value="RNA3'P_cycl/enolpyr_Trfase_a/b"/>
</dbReference>